<evidence type="ECO:0000256" key="7">
    <source>
        <dbReference type="HAMAP-Rule" id="MF_00114"/>
    </source>
</evidence>
<accession>A0A1S8S9G4</accession>
<dbReference type="FunFam" id="3.20.20.70:FF:000044">
    <property type="entry name" value="Deoxyribose-phosphate aldolase"/>
    <property type="match status" value="1"/>
</dbReference>
<feature type="active site" description="Proton donor/acceptor" evidence="7">
    <location>
        <position position="181"/>
    </location>
</feature>
<keyword evidence="3 7" id="KW-0456">Lyase</keyword>
<dbReference type="SUPFAM" id="SSF51569">
    <property type="entry name" value="Aldolase"/>
    <property type="match status" value="1"/>
</dbReference>
<dbReference type="Gene3D" id="3.20.20.70">
    <property type="entry name" value="Aldolase class I"/>
    <property type="match status" value="1"/>
</dbReference>
<gene>
    <name evidence="8" type="primary">deoC1_1</name>
    <name evidence="7" type="synonym">deoC</name>
    <name evidence="8" type="ORF">CLBCK_19390</name>
</gene>
<comment type="subcellular location">
    <subcellularLocation>
        <location evidence="7">Cytoplasm</location>
    </subcellularLocation>
</comment>
<comment type="caution">
    <text evidence="8">The sequence shown here is derived from an EMBL/GenBank/DDBJ whole genome shotgun (WGS) entry which is preliminary data.</text>
</comment>
<dbReference type="PANTHER" id="PTHR10889:SF1">
    <property type="entry name" value="DEOXYRIBOSE-PHOSPHATE ALDOLASE"/>
    <property type="match status" value="1"/>
</dbReference>
<dbReference type="SMART" id="SM01133">
    <property type="entry name" value="DeoC"/>
    <property type="match status" value="1"/>
</dbReference>
<comment type="function">
    <text evidence="6 7">Catalyzes a reversible aldol reaction between acetaldehyde and D-glyceraldehyde 3-phosphate to generate 2-deoxy-D-ribose 5-phosphate.</text>
</comment>
<dbReference type="InterPro" id="IPR002915">
    <property type="entry name" value="DeoC/FbaB/LacD_aldolase"/>
</dbReference>
<dbReference type="NCBIfam" id="TIGR00126">
    <property type="entry name" value="deoC"/>
    <property type="match status" value="1"/>
</dbReference>
<feature type="active site" description="Proton donor/acceptor" evidence="7">
    <location>
        <position position="89"/>
    </location>
</feature>
<comment type="similarity">
    <text evidence="1 7">Belongs to the DeoC/FbaB aldolase family. DeoC type 1 subfamily.</text>
</comment>
<dbReference type="PIRSF" id="PIRSF001357">
    <property type="entry name" value="DeoC"/>
    <property type="match status" value="1"/>
</dbReference>
<dbReference type="InterPro" id="IPR013785">
    <property type="entry name" value="Aldolase_TIM"/>
</dbReference>
<dbReference type="GO" id="GO:0006018">
    <property type="term" value="P:2-deoxyribose 1-phosphate catabolic process"/>
    <property type="evidence" value="ECO:0007669"/>
    <property type="project" value="UniProtKB-UniRule"/>
</dbReference>
<dbReference type="GO" id="GO:0005737">
    <property type="term" value="C:cytoplasm"/>
    <property type="evidence" value="ECO:0007669"/>
    <property type="project" value="UniProtKB-SubCell"/>
</dbReference>
<dbReference type="Pfam" id="PF01791">
    <property type="entry name" value="DeoC"/>
    <property type="match status" value="1"/>
</dbReference>
<dbReference type="EC" id="4.1.2.4" evidence="7"/>
<protein>
    <recommendedName>
        <fullName evidence="7">Deoxyribose-phosphate aldolase</fullName>
        <shortName evidence="7">DERA</shortName>
        <ecNumber evidence="7">4.1.2.4</ecNumber>
    </recommendedName>
    <alternativeName>
        <fullName evidence="7">2-deoxy-D-ribose 5-phosphate aldolase</fullName>
    </alternativeName>
    <alternativeName>
        <fullName evidence="7">Phosphodeoxyriboaldolase</fullName>
        <shortName evidence="7">Deoxyriboaldolase</shortName>
    </alternativeName>
</protein>
<reference evidence="8 9" key="1">
    <citation type="submission" date="2016-05" db="EMBL/GenBank/DDBJ databases">
        <title>Microbial solvent formation.</title>
        <authorList>
            <person name="Poehlein A."/>
            <person name="Montoya Solano J.D."/>
            <person name="Flitsch S."/>
            <person name="Krabben P."/>
            <person name="Duerre P."/>
            <person name="Daniel R."/>
        </authorList>
    </citation>
    <scope>NUCLEOTIDE SEQUENCE [LARGE SCALE GENOMIC DNA]</scope>
    <source>
        <strain evidence="8 9">DSM 53</strain>
    </source>
</reference>
<dbReference type="RefSeq" id="WP_077838567.1">
    <property type="nucleotide sequence ID" value="NZ_JABTAE010000001.1"/>
</dbReference>
<dbReference type="InterPro" id="IPR028581">
    <property type="entry name" value="DeoC_typeI"/>
</dbReference>
<dbReference type="CDD" id="cd00959">
    <property type="entry name" value="DeoC"/>
    <property type="match status" value="1"/>
</dbReference>
<dbReference type="GO" id="GO:0004139">
    <property type="term" value="F:deoxyribose-phosphate aldolase activity"/>
    <property type="evidence" value="ECO:0007669"/>
    <property type="project" value="UniProtKB-UniRule"/>
</dbReference>
<evidence type="ECO:0000256" key="5">
    <source>
        <dbReference type="ARBA" id="ARBA00048791"/>
    </source>
</evidence>
<keyword evidence="4 7" id="KW-0704">Schiff base</keyword>
<dbReference type="GO" id="GO:0009264">
    <property type="term" value="P:deoxyribonucleotide catabolic process"/>
    <property type="evidence" value="ECO:0007669"/>
    <property type="project" value="UniProtKB-UniRule"/>
</dbReference>
<evidence type="ECO:0000256" key="6">
    <source>
        <dbReference type="ARBA" id="ARBA00056337"/>
    </source>
</evidence>
<dbReference type="UniPathway" id="UPA00002">
    <property type="reaction ID" value="UER00468"/>
</dbReference>
<comment type="catalytic activity">
    <reaction evidence="5 7">
        <text>2-deoxy-D-ribose 5-phosphate = D-glyceraldehyde 3-phosphate + acetaldehyde</text>
        <dbReference type="Rhea" id="RHEA:12821"/>
        <dbReference type="ChEBI" id="CHEBI:15343"/>
        <dbReference type="ChEBI" id="CHEBI:59776"/>
        <dbReference type="ChEBI" id="CHEBI:62877"/>
        <dbReference type="EC" id="4.1.2.4"/>
    </reaction>
</comment>
<evidence type="ECO:0000256" key="1">
    <source>
        <dbReference type="ARBA" id="ARBA00010936"/>
    </source>
</evidence>
<sequence>MNIAKYIDHTILKPEATVEDVKRLCREAKEYNFASVCVNGCYAKLVSTELMGTDVKTCVVVGFPLGAMTKEAKAFETNQAIQNGATEIDMVINVGALKDKNYSLLKEDIEAVVNAAKGKALVKVIIETCLLTDEEKVKACEIAKEAKADFVKTSTGFSTGGATKEDIALMRKTVGPDLGVKASGGVRDFKAAMEMINAGASRVGASASISIVSESK</sequence>
<proteinExistence type="inferred from homology"/>
<dbReference type="PANTHER" id="PTHR10889">
    <property type="entry name" value="DEOXYRIBOSE-PHOSPHATE ALDOLASE"/>
    <property type="match status" value="1"/>
</dbReference>
<evidence type="ECO:0000313" key="9">
    <source>
        <dbReference type="Proteomes" id="UP000190973"/>
    </source>
</evidence>
<evidence type="ECO:0000256" key="3">
    <source>
        <dbReference type="ARBA" id="ARBA00023239"/>
    </source>
</evidence>
<feature type="active site" description="Schiff-base intermediate with acetaldehyde" evidence="7">
    <location>
        <position position="152"/>
    </location>
</feature>
<dbReference type="Proteomes" id="UP000190973">
    <property type="component" value="Unassembled WGS sequence"/>
</dbReference>
<evidence type="ECO:0000256" key="4">
    <source>
        <dbReference type="ARBA" id="ARBA00023270"/>
    </source>
</evidence>
<dbReference type="GO" id="GO:0016052">
    <property type="term" value="P:carbohydrate catabolic process"/>
    <property type="evidence" value="ECO:0007669"/>
    <property type="project" value="TreeGrafter"/>
</dbReference>
<dbReference type="AlphaFoldDB" id="A0A1S8S9G4"/>
<organism evidence="8 9">
    <name type="scientific">Clostridium beijerinckii</name>
    <name type="common">Clostridium MP</name>
    <dbReference type="NCBI Taxonomy" id="1520"/>
    <lineage>
        <taxon>Bacteria</taxon>
        <taxon>Bacillati</taxon>
        <taxon>Bacillota</taxon>
        <taxon>Clostridia</taxon>
        <taxon>Eubacteriales</taxon>
        <taxon>Clostridiaceae</taxon>
        <taxon>Clostridium</taxon>
    </lineage>
</organism>
<comment type="pathway">
    <text evidence="7">Carbohydrate degradation; 2-deoxy-D-ribose 1-phosphate degradation; D-glyceraldehyde 3-phosphate and acetaldehyde from 2-deoxy-alpha-D-ribose 1-phosphate: step 2/2.</text>
</comment>
<dbReference type="HAMAP" id="MF_00114">
    <property type="entry name" value="DeoC_type1"/>
    <property type="match status" value="1"/>
</dbReference>
<keyword evidence="2 7" id="KW-0963">Cytoplasm</keyword>
<dbReference type="InterPro" id="IPR011343">
    <property type="entry name" value="DeoC"/>
</dbReference>
<evidence type="ECO:0000256" key="2">
    <source>
        <dbReference type="ARBA" id="ARBA00022490"/>
    </source>
</evidence>
<evidence type="ECO:0000313" key="8">
    <source>
        <dbReference type="EMBL" id="OOM62236.1"/>
    </source>
</evidence>
<name>A0A1S8S9G4_CLOBE</name>
<dbReference type="EMBL" id="LZZI01000026">
    <property type="protein sequence ID" value="OOM62236.1"/>
    <property type="molecule type" value="Genomic_DNA"/>
</dbReference>